<feature type="region of interest" description="Disordered" evidence="1">
    <location>
        <begin position="105"/>
        <end position="125"/>
    </location>
</feature>
<dbReference type="GO" id="GO:0006808">
    <property type="term" value="P:regulation of nitrogen utilization"/>
    <property type="evidence" value="ECO:0007669"/>
    <property type="project" value="TreeGrafter"/>
</dbReference>
<dbReference type="Proteomes" id="UP000078561">
    <property type="component" value="Unassembled WGS sequence"/>
</dbReference>
<dbReference type="PANTHER" id="PTHR28014:SF1">
    <property type="entry name" value="NEGATIVE REGULATOR OF RAS-CAMP PATHWAY"/>
    <property type="match status" value="1"/>
</dbReference>
<protein>
    <recommendedName>
        <fullName evidence="2">Nitrogen regulatory protein areA GATA-like domain-containing protein</fullName>
    </recommendedName>
</protein>
<organism evidence="3">
    <name type="scientific">Absidia glauca</name>
    <name type="common">Pin mould</name>
    <dbReference type="NCBI Taxonomy" id="4829"/>
    <lineage>
        <taxon>Eukaryota</taxon>
        <taxon>Fungi</taxon>
        <taxon>Fungi incertae sedis</taxon>
        <taxon>Mucoromycota</taxon>
        <taxon>Mucoromycotina</taxon>
        <taxon>Mucoromycetes</taxon>
        <taxon>Mucorales</taxon>
        <taxon>Cunninghamellaceae</taxon>
        <taxon>Absidia</taxon>
    </lineage>
</organism>
<accession>A0A163K7N8</accession>
<name>A0A163K7N8_ABSGL</name>
<evidence type="ECO:0000259" key="2">
    <source>
        <dbReference type="Pfam" id="PF08550"/>
    </source>
</evidence>
<dbReference type="InterPro" id="IPR053043">
    <property type="entry name" value="Ras-cAMP_regulatory"/>
</dbReference>
<evidence type="ECO:0000313" key="4">
    <source>
        <dbReference type="Proteomes" id="UP000078561"/>
    </source>
</evidence>
<proteinExistence type="predicted"/>
<dbReference type="Pfam" id="PF08550">
    <property type="entry name" value="GATA_AreA"/>
    <property type="match status" value="1"/>
</dbReference>
<dbReference type="OMA" id="AITHDAF"/>
<feature type="domain" description="Nitrogen regulatory protein areA GATA-like" evidence="2">
    <location>
        <begin position="24"/>
        <end position="51"/>
    </location>
</feature>
<dbReference type="GO" id="GO:0031930">
    <property type="term" value="P:mitochondria-nucleus signaling pathway"/>
    <property type="evidence" value="ECO:0007669"/>
    <property type="project" value="TreeGrafter"/>
</dbReference>
<evidence type="ECO:0000256" key="1">
    <source>
        <dbReference type="SAM" id="MobiDB-lite"/>
    </source>
</evidence>
<sequence length="214" mass="25380">MTHPLLSFNQSPFQRNNLDQLVSMWSVLSKCKNHLEEGARLENFAWRQWYQARTQPPLSAALHHEVPQTKNETPQDDWSSEEPTPPLSQDDLYYDEDELLYDDEEDDAFYDDDDDDDLYDDEEEEDQFMHRPYFQKKVLPPRIIQRPSLLSALFKTPPSSTSHTPSAPDHFLTKEWSESLRDNVLWEHVQQKPFCSPPKKPEHHQAWLESFHGW</sequence>
<evidence type="ECO:0000313" key="3">
    <source>
        <dbReference type="EMBL" id="SAM08706.1"/>
    </source>
</evidence>
<reference evidence="3" key="1">
    <citation type="submission" date="2016-04" db="EMBL/GenBank/DDBJ databases">
        <authorList>
            <person name="Evans L.H."/>
            <person name="Alamgir A."/>
            <person name="Owens N."/>
            <person name="Weber N.D."/>
            <person name="Virtaneva K."/>
            <person name="Barbian K."/>
            <person name="Babar A."/>
            <person name="Rosenke K."/>
        </authorList>
    </citation>
    <scope>NUCLEOTIDE SEQUENCE [LARGE SCALE GENOMIC DNA]</scope>
    <source>
        <strain evidence="3">CBS 101.48</strain>
    </source>
</reference>
<feature type="region of interest" description="Disordered" evidence="1">
    <location>
        <begin position="66"/>
        <end position="92"/>
    </location>
</feature>
<dbReference type="EMBL" id="LT554917">
    <property type="protein sequence ID" value="SAM08706.1"/>
    <property type="molecule type" value="Genomic_DNA"/>
</dbReference>
<dbReference type="STRING" id="4829.A0A163K7N8"/>
<dbReference type="OrthoDB" id="515401at2759"/>
<dbReference type="AlphaFoldDB" id="A0A163K7N8"/>
<dbReference type="PANTHER" id="PTHR28014">
    <property type="entry name" value="NEGATIVE REGULATOR OF RAS-CAMP PATHWAY"/>
    <property type="match status" value="1"/>
</dbReference>
<dbReference type="InterPro" id="IPR013860">
    <property type="entry name" value="AreA_GATA"/>
</dbReference>
<dbReference type="InParanoid" id="A0A163K7N8"/>
<dbReference type="GO" id="GO:0000122">
    <property type="term" value="P:negative regulation of transcription by RNA polymerase II"/>
    <property type="evidence" value="ECO:0007669"/>
    <property type="project" value="TreeGrafter"/>
</dbReference>
<dbReference type="GO" id="GO:0005737">
    <property type="term" value="C:cytoplasm"/>
    <property type="evidence" value="ECO:0007669"/>
    <property type="project" value="TreeGrafter"/>
</dbReference>
<gene>
    <name evidence="3" type="primary">ABSGL_14370.1 scaffold 14478</name>
</gene>
<keyword evidence="4" id="KW-1185">Reference proteome</keyword>